<dbReference type="GO" id="GO:0031428">
    <property type="term" value="C:box C/D methylation guide snoRNP complex"/>
    <property type="evidence" value="ECO:0007669"/>
    <property type="project" value="InterPro"/>
</dbReference>
<dbReference type="Pfam" id="PF01798">
    <property type="entry name" value="Nop"/>
    <property type="match status" value="2"/>
</dbReference>
<dbReference type="InterPro" id="IPR012976">
    <property type="entry name" value="NOSIC"/>
</dbReference>
<dbReference type="AlphaFoldDB" id="A0A6A6M9H3"/>
<dbReference type="EMBL" id="JAAGAX010000006">
    <property type="protein sequence ID" value="KAF2309507.1"/>
    <property type="molecule type" value="Genomic_DNA"/>
</dbReference>
<sequence>MYKVDIVIIQAIGLLDDLDKELNTYAMRVRECYGWHFPDFAKIIQDNILYAKAVKLMGSSDNAIKLDFSKILLKEIEMELKEATMISMGTEVDIVIIQAIGLLDDLDKELNTYAMRVLEWYGWHFPKLAKIIQDNILYAKAVKLMGSSDNAIKLDFSKVEFDFNQVLTGPK</sequence>
<accession>A0A6A6M9H3</accession>
<evidence type="ECO:0000259" key="2">
    <source>
        <dbReference type="SMART" id="SM00931"/>
    </source>
</evidence>
<gene>
    <name evidence="3" type="ORF">GH714_003419</name>
</gene>
<feature type="domain" description="NOSIC" evidence="2">
    <location>
        <begin position="7"/>
        <end position="59"/>
    </location>
</feature>
<evidence type="ECO:0000313" key="4">
    <source>
        <dbReference type="Proteomes" id="UP000467840"/>
    </source>
</evidence>
<feature type="domain" description="NOSIC" evidence="2">
    <location>
        <begin position="95"/>
        <end position="147"/>
    </location>
</feature>
<dbReference type="GO" id="GO:0032040">
    <property type="term" value="C:small-subunit processome"/>
    <property type="evidence" value="ECO:0007669"/>
    <property type="project" value="InterPro"/>
</dbReference>
<dbReference type="SUPFAM" id="SSF89124">
    <property type="entry name" value="Nop domain"/>
    <property type="match status" value="2"/>
</dbReference>
<evidence type="ECO:0000313" key="3">
    <source>
        <dbReference type="EMBL" id="KAF2309507.1"/>
    </source>
</evidence>
<dbReference type="SMART" id="SM00931">
    <property type="entry name" value="NOSIC"/>
    <property type="match status" value="2"/>
</dbReference>
<dbReference type="Gene3D" id="1.10.287.4070">
    <property type="match status" value="2"/>
</dbReference>
<name>A0A6A6M9H3_HEVBR</name>
<dbReference type="Proteomes" id="UP000467840">
    <property type="component" value="Chromosome 14"/>
</dbReference>
<dbReference type="PANTHER" id="PTHR10894:SF1">
    <property type="entry name" value="NUCLEOLAR PROTEIN 58"/>
    <property type="match status" value="1"/>
</dbReference>
<protein>
    <recommendedName>
        <fullName evidence="2">NOSIC domain-containing protein</fullName>
    </recommendedName>
</protein>
<dbReference type="PANTHER" id="PTHR10894">
    <property type="entry name" value="NUCLEOLAR PROTEIN 5 NUCLEOLAR PROTEIN NOP5 NOP58"/>
    <property type="match status" value="1"/>
</dbReference>
<organism evidence="3 4">
    <name type="scientific">Hevea brasiliensis</name>
    <name type="common">Para rubber tree</name>
    <name type="synonym">Siphonia brasiliensis</name>
    <dbReference type="NCBI Taxonomy" id="3981"/>
    <lineage>
        <taxon>Eukaryota</taxon>
        <taxon>Viridiplantae</taxon>
        <taxon>Streptophyta</taxon>
        <taxon>Embryophyta</taxon>
        <taxon>Tracheophyta</taxon>
        <taxon>Spermatophyta</taxon>
        <taxon>Magnoliopsida</taxon>
        <taxon>eudicotyledons</taxon>
        <taxon>Gunneridae</taxon>
        <taxon>Pentapetalae</taxon>
        <taxon>rosids</taxon>
        <taxon>fabids</taxon>
        <taxon>Malpighiales</taxon>
        <taxon>Euphorbiaceae</taxon>
        <taxon>Crotonoideae</taxon>
        <taxon>Micrandreae</taxon>
        <taxon>Hevea</taxon>
    </lineage>
</organism>
<reference evidence="3 4" key="1">
    <citation type="journal article" date="2020" name="Mol. Plant">
        <title>The Chromosome-Based Rubber Tree Genome Provides New Insights into Spurge Genome Evolution and Rubber Biosynthesis.</title>
        <authorList>
            <person name="Liu J."/>
            <person name="Shi C."/>
            <person name="Shi C.C."/>
            <person name="Li W."/>
            <person name="Zhang Q.J."/>
            <person name="Zhang Y."/>
            <person name="Li K."/>
            <person name="Lu H.F."/>
            <person name="Shi C."/>
            <person name="Zhu S.T."/>
            <person name="Xiao Z.Y."/>
            <person name="Nan H."/>
            <person name="Yue Y."/>
            <person name="Zhu X.G."/>
            <person name="Wu Y."/>
            <person name="Hong X.N."/>
            <person name="Fan G.Y."/>
            <person name="Tong Y."/>
            <person name="Zhang D."/>
            <person name="Mao C.L."/>
            <person name="Liu Y.L."/>
            <person name="Hao S.J."/>
            <person name="Liu W.Q."/>
            <person name="Lv M.Q."/>
            <person name="Zhang H.B."/>
            <person name="Liu Y."/>
            <person name="Hu-Tang G.R."/>
            <person name="Wang J.P."/>
            <person name="Wang J.H."/>
            <person name="Sun Y.H."/>
            <person name="Ni S.B."/>
            <person name="Chen W.B."/>
            <person name="Zhang X.C."/>
            <person name="Jiao Y.N."/>
            <person name="Eichler E.E."/>
            <person name="Li G.H."/>
            <person name="Liu X."/>
            <person name="Gao L.Z."/>
        </authorList>
    </citation>
    <scope>NUCLEOTIDE SEQUENCE [LARGE SCALE GENOMIC DNA]</scope>
    <source>
        <strain evidence="4">cv. GT1</strain>
        <tissue evidence="3">Leaf</tissue>
    </source>
</reference>
<dbReference type="InterPro" id="IPR045056">
    <property type="entry name" value="Nop56/Nop58"/>
</dbReference>
<evidence type="ECO:0000256" key="1">
    <source>
        <dbReference type="ARBA" id="ARBA00009211"/>
    </source>
</evidence>
<comment type="similarity">
    <text evidence="1">Belongs to the NOP5/NOP56 family.</text>
</comment>
<comment type="caution">
    <text evidence="3">The sequence shown here is derived from an EMBL/GenBank/DDBJ whole genome shotgun (WGS) entry which is preliminary data.</text>
</comment>
<keyword evidence="4" id="KW-1185">Reference proteome</keyword>
<dbReference type="InterPro" id="IPR036070">
    <property type="entry name" value="Nop_dom_sf"/>
</dbReference>
<dbReference type="InterPro" id="IPR002687">
    <property type="entry name" value="Nop_dom"/>
</dbReference>
<proteinExistence type="inferred from homology"/>
<dbReference type="GO" id="GO:0030515">
    <property type="term" value="F:snoRNA binding"/>
    <property type="evidence" value="ECO:0007669"/>
    <property type="project" value="InterPro"/>
</dbReference>